<dbReference type="InterPro" id="IPR011059">
    <property type="entry name" value="Metal-dep_hydrolase_composite"/>
</dbReference>
<dbReference type="SUPFAM" id="SSF51556">
    <property type="entry name" value="Metallo-dependent hydrolases"/>
    <property type="match status" value="1"/>
</dbReference>
<proteinExistence type="predicted"/>
<dbReference type="CDD" id="cd01300">
    <property type="entry name" value="YtcJ_like"/>
    <property type="match status" value="1"/>
</dbReference>
<dbReference type="EMBL" id="JACHNA010000001">
    <property type="protein sequence ID" value="MBB4736165.1"/>
    <property type="molecule type" value="Genomic_DNA"/>
</dbReference>
<gene>
    <name evidence="2" type="ORF">HDA30_001673</name>
</gene>
<dbReference type="Gene3D" id="3.20.20.140">
    <property type="entry name" value="Metal-dependent hydrolases"/>
    <property type="match status" value="1"/>
</dbReference>
<dbReference type="Gene3D" id="3.10.310.70">
    <property type="match status" value="1"/>
</dbReference>
<organism evidence="2 3">
    <name type="scientific">Micrococcus cohnii</name>
    <dbReference type="NCBI Taxonomy" id="993416"/>
    <lineage>
        <taxon>Bacteria</taxon>
        <taxon>Bacillati</taxon>
        <taxon>Actinomycetota</taxon>
        <taxon>Actinomycetes</taxon>
        <taxon>Micrococcales</taxon>
        <taxon>Micrococcaceae</taxon>
        <taxon>Micrococcus</taxon>
    </lineage>
</organism>
<reference evidence="2 3" key="1">
    <citation type="submission" date="2020-08" db="EMBL/GenBank/DDBJ databases">
        <title>Sequencing the genomes of 1000 actinobacteria strains.</title>
        <authorList>
            <person name="Klenk H.-P."/>
        </authorList>
    </citation>
    <scope>NUCLEOTIDE SEQUENCE [LARGE SCALE GENOMIC DNA]</scope>
    <source>
        <strain evidence="2 3">DSM 23974</strain>
    </source>
</reference>
<dbReference type="Gene3D" id="2.30.40.10">
    <property type="entry name" value="Urease, subunit C, domain 1"/>
    <property type="match status" value="1"/>
</dbReference>
<evidence type="ECO:0000313" key="3">
    <source>
        <dbReference type="Proteomes" id="UP000540191"/>
    </source>
</evidence>
<dbReference type="InterPro" id="IPR032466">
    <property type="entry name" value="Metal_Hydrolase"/>
</dbReference>
<keyword evidence="3" id="KW-1185">Reference proteome</keyword>
<comment type="caution">
    <text evidence="2">The sequence shown here is derived from an EMBL/GenBank/DDBJ whole genome shotgun (WGS) entry which is preliminary data.</text>
</comment>
<sequence>MQLDLIVENARVVTGDPARPAASRLGVWQGLVVGVDEQLDGLATRHRLDARGTLVHAGFNDAHAHSVWFGQSRLDVDLEDATTDEQIYDLVRERADELTPGAWITCAGYDPGHLTTREPDRDGLDAAARGRPVVIRHNTGHAFTVSGSVLQMIGMSEGVAQQPEGGRIHVDGGGRPTGLVEETAMSLVQRLMQPESQEHIGECLRRASAEYAAEGITSVTDAGIAGGWIGHSPLEFAAYQRARAAGHLKTRFQTMVTLDALHPVEGHADDGVLTTLDAGVRTGVGDEWLQIGPTKVFTDGSMLGATAAMTEDYHHCAGEAGYLQQDPGEMRRTSLAAAAAGWSLAMHAIGDAALDFSLEVIAEARERYGRPAMPHRVEHGGVVRDDQIARMAELEVVMAVQPNFISAFGDSVEDRIGPERKKLSYPAGRLLRAGMVLPGSSDRPVAGGRPLDVIQDFVLRLTETGQVYGAHERITVEQALRAYTVGSAQATGWEARKGRLVAGQLADFVVLSDDPREVSSDRIGAIEVLATAVGGRLVHGEHLLDARA</sequence>
<dbReference type="PANTHER" id="PTHR22642:SF2">
    <property type="entry name" value="PROTEIN LONG AFTER FAR-RED 3"/>
    <property type="match status" value="1"/>
</dbReference>
<name>A0A7W7GQ35_9MICC</name>
<dbReference type="PANTHER" id="PTHR22642">
    <property type="entry name" value="IMIDAZOLONEPROPIONASE"/>
    <property type="match status" value="1"/>
</dbReference>
<evidence type="ECO:0000259" key="1">
    <source>
        <dbReference type="Pfam" id="PF07969"/>
    </source>
</evidence>
<dbReference type="InterPro" id="IPR013108">
    <property type="entry name" value="Amidohydro_3"/>
</dbReference>
<feature type="domain" description="Amidohydrolase 3" evidence="1">
    <location>
        <begin position="49"/>
        <end position="539"/>
    </location>
</feature>
<keyword evidence="2" id="KW-0378">Hydrolase</keyword>
<protein>
    <submittedName>
        <fullName evidence="2">Putative amidohydrolase YtcJ</fullName>
    </submittedName>
</protein>
<dbReference type="SUPFAM" id="SSF51338">
    <property type="entry name" value="Composite domain of metallo-dependent hydrolases"/>
    <property type="match status" value="1"/>
</dbReference>
<dbReference type="InterPro" id="IPR033932">
    <property type="entry name" value="YtcJ-like"/>
</dbReference>
<dbReference type="RefSeq" id="WP_184241819.1">
    <property type="nucleotide sequence ID" value="NZ_JACHNA010000001.1"/>
</dbReference>
<dbReference type="Proteomes" id="UP000540191">
    <property type="component" value="Unassembled WGS sequence"/>
</dbReference>
<evidence type="ECO:0000313" key="2">
    <source>
        <dbReference type="EMBL" id="MBB4736165.1"/>
    </source>
</evidence>
<dbReference type="Pfam" id="PF07969">
    <property type="entry name" value="Amidohydro_3"/>
    <property type="match status" value="1"/>
</dbReference>
<dbReference type="GO" id="GO:0016810">
    <property type="term" value="F:hydrolase activity, acting on carbon-nitrogen (but not peptide) bonds"/>
    <property type="evidence" value="ECO:0007669"/>
    <property type="project" value="InterPro"/>
</dbReference>
<accession>A0A7W7GQ35</accession>
<dbReference type="AlphaFoldDB" id="A0A7W7GQ35"/>